<dbReference type="AlphaFoldDB" id="A0A507BML9"/>
<evidence type="ECO:0000313" key="5">
    <source>
        <dbReference type="EMBL" id="TPX18461.1"/>
    </source>
</evidence>
<organism evidence="5 6">
    <name type="scientific">Thyridium curvatum</name>
    <dbReference type="NCBI Taxonomy" id="1093900"/>
    <lineage>
        <taxon>Eukaryota</taxon>
        <taxon>Fungi</taxon>
        <taxon>Dikarya</taxon>
        <taxon>Ascomycota</taxon>
        <taxon>Pezizomycotina</taxon>
        <taxon>Sordariomycetes</taxon>
        <taxon>Sordariomycetidae</taxon>
        <taxon>Thyridiales</taxon>
        <taxon>Thyridiaceae</taxon>
        <taxon>Thyridium</taxon>
    </lineage>
</organism>
<feature type="transmembrane region" description="Helical" evidence="4">
    <location>
        <begin position="71"/>
        <end position="90"/>
    </location>
</feature>
<evidence type="ECO:0000256" key="3">
    <source>
        <dbReference type="ARBA" id="ARBA00023136"/>
    </source>
</evidence>
<accession>A0A507BML9</accession>
<dbReference type="GeneID" id="41979093"/>
<keyword evidence="4" id="KW-0186">Copper</keyword>
<name>A0A507BML9_9PEZI</name>
<dbReference type="EMBL" id="SKBQ01000112">
    <property type="protein sequence ID" value="TPX18461.1"/>
    <property type="molecule type" value="Genomic_DNA"/>
</dbReference>
<dbReference type="FunCoup" id="A0A507BML9">
    <property type="interactions" value="484"/>
</dbReference>
<dbReference type="STRING" id="1093900.A0A507BML9"/>
<keyword evidence="4" id="KW-0813">Transport</keyword>
<dbReference type="Pfam" id="PF04145">
    <property type="entry name" value="Ctr"/>
    <property type="match status" value="2"/>
</dbReference>
<feature type="transmembrane region" description="Helical" evidence="4">
    <location>
        <begin position="240"/>
        <end position="256"/>
    </location>
</feature>
<feature type="transmembrane region" description="Helical" evidence="4">
    <location>
        <begin position="213"/>
        <end position="234"/>
    </location>
</feature>
<keyword evidence="4" id="KW-0406">Ion transport</keyword>
<evidence type="ECO:0000256" key="1">
    <source>
        <dbReference type="ARBA" id="ARBA00022692"/>
    </source>
</evidence>
<proteinExistence type="inferred from homology"/>
<keyword evidence="2 4" id="KW-1133">Transmembrane helix</keyword>
<dbReference type="InterPro" id="IPR007274">
    <property type="entry name" value="Cop_transporter"/>
</dbReference>
<evidence type="ECO:0000313" key="6">
    <source>
        <dbReference type="Proteomes" id="UP000319257"/>
    </source>
</evidence>
<comment type="similarity">
    <text evidence="4">Belongs to the copper transporter (Ctr) (TC 1.A.56) family. SLC31A subfamily.</text>
</comment>
<dbReference type="RefSeq" id="XP_031000172.1">
    <property type="nucleotide sequence ID" value="XM_031134398.1"/>
</dbReference>
<evidence type="ECO:0000256" key="4">
    <source>
        <dbReference type="RuleBase" id="RU367022"/>
    </source>
</evidence>
<dbReference type="InParanoid" id="A0A507BML9"/>
<dbReference type="OrthoDB" id="161814at2759"/>
<keyword evidence="4" id="KW-0187">Copper transport</keyword>
<sequence length="269" mass="30017">MDHSGMDHGGHGGGDMPDMCNMNSQSRAYATRTKCKKLIMHSSPPRAQMLFTWDTNNLCIVFRQWHIRSTAGLVFSLIAVIAIGAGYEALREAIRRYEHRLNSRADAAPRKYTVPLYLDRFLGLSACAPILLCVCVPWLSPGFCFIVPVSLHPSLEPICQACGKTPWFARERGKRAVAKIETRGPVATESDDTETTPFLWTGRDRPEVTKRAHLIKAVLYGIQNFYAFMIMLIFMTYNGWVMISVSMGAFVGYLLFGGSTPATKETACH</sequence>
<dbReference type="Proteomes" id="UP000319257">
    <property type="component" value="Unassembled WGS sequence"/>
</dbReference>
<evidence type="ECO:0000256" key="2">
    <source>
        <dbReference type="ARBA" id="ARBA00022989"/>
    </source>
</evidence>
<keyword evidence="6" id="KW-1185">Reference proteome</keyword>
<gene>
    <name evidence="5" type="ORF">E0L32_011646</name>
</gene>
<keyword evidence="1 4" id="KW-0812">Transmembrane</keyword>
<reference evidence="5 6" key="1">
    <citation type="submission" date="2019-06" db="EMBL/GenBank/DDBJ databases">
        <title>Draft genome sequence of the filamentous fungus Phialemoniopsis curvata isolated from diesel fuel.</title>
        <authorList>
            <person name="Varaljay V.A."/>
            <person name="Lyon W.J."/>
            <person name="Crouch A.L."/>
            <person name="Drake C.E."/>
            <person name="Hollomon J.M."/>
            <person name="Nadeau L.J."/>
            <person name="Nunn H.S."/>
            <person name="Stevenson B.S."/>
            <person name="Bojanowski C.L."/>
            <person name="Crookes-Goodson W.J."/>
        </authorList>
    </citation>
    <scope>NUCLEOTIDE SEQUENCE [LARGE SCALE GENOMIC DNA]</scope>
    <source>
        <strain evidence="5 6">D216</strain>
    </source>
</reference>
<dbReference type="PANTHER" id="PTHR12483:SF115">
    <property type="entry name" value="COPPER TRANSPORT PROTEIN"/>
    <property type="match status" value="1"/>
</dbReference>
<dbReference type="PANTHER" id="PTHR12483">
    <property type="entry name" value="SOLUTE CARRIER FAMILY 31 COPPER TRANSPORTERS"/>
    <property type="match status" value="1"/>
</dbReference>
<keyword evidence="3 4" id="KW-0472">Membrane</keyword>
<dbReference type="GO" id="GO:0005375">
    <property type="term" value="F:copper ion transmembrane transporter activity"/>
    <property type="evidence" value="ECO:0007669"/>
    <property type="project" value="UniProtKB-UniRule"/>
</dbReference>
<protein>
    <recommendedName>
        <fullName evidence="4">Copper transport protein</fullName>
    </recommendedName>
</protein>
<comment type="caution">
    <text evidence="5">The sequence shown here is derived from an EMBL/GenBank/DDBJ whole genome shotgun (WGS) entry which is preliminary data.</text>
</comment>
<comment type="subcellular location">
    <subcellularLocation>
        <location evidence="4">Membrane</location>
        <topology evidence="4">Multi-pass membrane protein</topology>
    </subcellularLocation>
</comment>
<dbReference type="GO" id="GO:0016020">
    <property type="term" value="C:membrane"/>
    <property type="evidence" value="ECO:0007669"/>
    <property type="project" value="UniProtKB-SubCell"/>
</dbReference>